<comment type="caution">
    <text evidence="1">The sequence shown here is derived from an EMBL/GenBank/DDBJ whole genome shotgun (WGS) entry which is preliminary data.</text>
</comment>
<dbReference type="Proteomes" id="UP000283383">
    <property type="component" value="Unassembled WGS sequence"/>
</dbReference>
<gene>
    <name evidence="1" type="ORF">GcM3_210047</name>
</gene>
<protein>
    <submittedName>
        <fullName evidence="1">Putative glycosyl</fullName>
    </submittedName>
</protein>
<reference evidence="1 2" key="1">
    <citation type="journal article" date="2018" name="BMC Genomics">
        <title>Comparative genome analyses reveal sequence features reflecting distinct modes of host-adaptation between dicot and monocot powdery mildew.</title>
        <authorList>
            <person name="Wu Y."/>
            <person name="Ma X."/>
            <person name="Pan Z."/>
            <person name="Kale S.D."/>
            <person name="Song Y."/>
            <person name="King H."/>
            <person name="Zhang Q."/>
            <person name="Presley C."/>
            <person name="Deng X."/>
            <person name="Wei C.I."/>
            <person name="Xiao S."/>
        </authorList>
    </citation>
    <scope>NUCLEOTIDE SEQUENCE [LARGE SCALE GENOMIC DNA]</scope>
    <source>
        <strain evidence="1">UMSG3</strain>
    </source>
</reference>
<accession>A0A420HA98</accession>
<proteinExistence type="predicted"/>
<evidence type="ECO:0000313" key="1">
    <source>
        <dbReference type="EMBL" id="RKF54364.1"/>
    </source>
</evidence>
<sequence>MEKVTILINRLDKLQKSLSPEFRTDATLHDEIISSVLLAQSTSQSINQNTIFTDRKYHNWNEDNKNLSGNLANKSVRKRCWICKKEGCCSDKHPKSVRDEHRRKFFSKLEKGAERYITDIEGKHDDYESDEIDIQALCEEIDQIDENNCQDVDLFLSNAGNITSSVGKEILINLARLSINHLVNTNADDFYPEKSSFISRYSSETFRGILIDSGAATFSTAECFWNHSTY</sequence>
<evidence type="ECO:0000313" key="2">
    <source>
        <dbReference type="Proteomes" id="UP000283383"/>
    </source>
</evidence>
<name>A0A420HA98_9PEZI</name>
<organism evidence="1 2">
    <name type="scientific">Golovinomyces cichoracearum</name>
    <dbReference type="NCBI Taxonomy" id="62708"/>
    <lineage>
        <taxon>Eukaryota</taxon>
        <taxon>Fungi</taxon>
        <taxon>Dikarya</taxon>
        <taxon>Ascomycota</taxon>
        <taxon>Pezizomycotina</taxon>
        <taxon>Leotiomycetes</taxon>
        <taxon>Erysiphales</taxon>
        <taxon>Erysiphaceae</taxon>
        <taxon>Golovinomyces</taxon>
    </lineage>
</organism>
<keyword evidence="2" id="KW-1185">Reference proteome</keyword>
<dbReference type="EMBL" id="MCBQ01021022">
    <property type="protein sequence ID" value="RKF54364.1"/>
    <property type="molecule type" value="Genomic_DNA"/>
</dbReference>
<dbReference type="AlphaFoldDB" id="A0A420HA98"/>